<evidence type="ECO:0000313" key="3">
    <source>
        <dbReference type="Proteomes" id="UP001165060"/>
    </source>
</evidence>
<dbReference type="InterPro" id="IPR032675">
    <property type="entry name" value="LRR_dom_sf"/>
</dbReference>
<evidence type="ECO:0000256" key="1">
    <source>
        <dbReference type="PROSITE-ProRule" id="PRU00339"/>
    </source>
</evidence>
<gene>
    <name evidence="2" type="ORF">TeGR_g8202</name>
</gene>
<dbReference type="SUPFAM" id="SSF48452">
    <property type="entry name" value="TPR-like"/>
    <property type="match status" value="1"/>
</dbReference>
<keyword evidence="1" id="KW-0802">TPR repeat</keyword>
<dbReference type="EMBL" id="BRYB01005720">
    <property type="protein sequence ID" value="GMI28072.1"/>
    <property type="molecule type" value="Genomic_DNA"/>
</dbReference>
<reference evidence="2 3" key="1">
    <citation type="journal article" date="2023" name="Commun. Biol.">
        <title>Genome analysis of Parmales, the sister group of diatoms, reveals the evolutionary specialization of diatoms from phago-mixotrophs to photoautotrophs.</title>
        <authorList>
            <person name="Ban H."/>
            <person name="Sato S."/>
            <person name="Yoshikawa S."/>
            <person name="Yamada K."/>
            <person name="Nakamura Y."/>
            <person name="Ichinomiya M."/>
            <person name="Sato N."/>
            <person name="Blanc-Mathieu R."/>
            <person name="Endo H."/>
            <person name="Kuwata A."/>
            <person name="Ogata H."/>
        </authorList>
    </citation>
    <scope>NUCLEOTIDE SEQUENCE [LARGE SCALE GENOMIC DNA]</scope>
</reference>
<dbReference type="InterPro" id="IPR011990">
    <property type="entry name" value="TPR-like_helical_dom_sf"/>
</dbReference>
<dbReference type="InterPro" id="IPR019734">
    <property type="entry name" value="TPR_rpt"/>
</dbReference>
<proteinExistence type="predicted"/>
<dbReference type="Pfam" id="PF13306">
    <property type="entry name" value="LRR_5"/>
    <property type="match status" value="1"/>
</dbReference>
<evidence type="ECO:0008006" key="4">
    <source>
        <dbReference type="Google" id="ProtNLM"/>
    </source>
</evidence>
<dbReference type="Proteomes" id="UP001165060">
    <property type="component" value="Unassembled WGS sequence"/>
</dbReference>
<name>A0ABQ6MLL4_9STRA</name>
<dbReference type="SMART" id="SM00028">
    <property type="entry name" value="TPR"/>
    <property type="match status" value="2"/>
</dbReference>
<dbReference type="InterPro" id="IPR026906">
    <property type="entry name" value="LRR_5"/>
</dbReference>
<feature type="repeat" description="TPR" evidence="1">
    <location>
        <begin position="202"/>
        <end position="235"/>
    </location>
</feature>
<protein>
    <recommendedName>
        <fullName evidence="4">Tetratricopeptide repeat protein</fullName>
    </recommendedName>
</protein>
<evidence type="ECO:0000313" key="2">
    <source>
        <dbReference type="EMBL" id="GMI28072.1"/>
    </source>
</evidence>
<organism evidence="2 3">
    <name type="scientific">Tetraparma gracilis</name>
    <dbReference type="NCBI Taxonomy" id="2962635"/>
    <lineage>
        <taxon>Eukaryota</taxon>
        <taxon>Sar</taxon>
        <taxon>Stramenopiles</taxon>
        <taxon>Ochrophyta</taxon>
        <taxon>Bolidophyceae</taxon>
        <taxon>Parmales</taxon>
        <taxon>Triparmaceae</taxon>
        <taxon>Tetraparma</taxon>
    </lineage>
</organism>
<comment type="caution">
    <text evidence="2">The sequence shown here is derived from an EMBL/GenBank/DDBJ whole genome shotgun (WGS) entry which is preliminary data.</text>
</comment>
<sequence>MGPAVRVLPEKCFTGTGITHLRGIERVREIGALCFAGCRHLETLEGLGPAVRVLPRSCFARTGVTNLRGMQHVRVLEQDCFRDCKELASAEGLSLDREFEIARPLPRLGHAFAGCTKLLPLSLAAPDASPAAVLEYLRMKVRPPSRYAFLACVAYARREQDAGRGSCLDPLLGNIAGRLPDDIIREFVLPFLLGTLETEAGALVLRKMGESHFAAGEYDDAVDYYRQSLDVSQRRALKLASNAELAQAELRHGDAVKQRKLGRFEEAVGNFEAAIEMKRAGNAEQWSIRTSISLLAATHKDMGNAEEAAELRALAKSMPFA</sequence>
<accession>A0ABQ6MLL4</accession>
<keyword evidence="3" id="KW-1185">Reference proteome</keyword>
<dbReference type="Gene3D" id="3.80.10.10">
    <property type="entry name" value="Ribonuclease Inhibitor"/>
    <property type="match status" value="1"/>
</dbReference>
<dbReference type="Gene3D" id="1.25.40.10">
    <property type="entry name" value="Tetratricopeptide repeat domain"/>
    <property type="match status" value="1"/>
</dbReference>
<dbReference type="PROSITE" id="PS50005">
    <property type="entry name" value="TPR"/>
    <property type="match status" value="1"/>
</dbReference>
<dbReference type="Pfam" id="PF13374">
    <property type="entry name" value="TPR_10"/>
    <property type="match status" value="1"/>
</dbReference>